<evidence type="ECO:0000259" key="1">
    <source>
        <dbReference type="SMART" id="SM00347"/>
    </source>
</evidence>
<dbReference type="SUPFAM" id="SSF46785">
    <property type="entry name" value="Winged helix' DNA-binding domain"/>
    <property type="match status" value="1"/>
</dbReference>
<dbReference type="InterPro" id="IPR036390">
    <property type="entry name" value="WH_DNA-bd_sf"/>
</dbReference>
<reference evidence="2 3" key="1">
    <citation type="submission" date="2012-12" db="EMBL/GenBank/DDBJ databases">
        <title>Whole genome shotgun sequence of Gordonia hirsuta NBRC 16056.</title>
        <authorList>
            <person name="Isaki-Nakamura S."/>
            <person name="Hosoyama A."/>
            <person name="Tsuchikane K."/>
            <person name="Katsumata H."/>
            <person name="Baba S."/>
            <person name="Yamazaki S."/>
            <person name="Fujita N."/>
        </authorList>
    </citation>
    <scope>NUCLEOTIDE SEQUENCE [LARGE SCALE GENOMIC DNA]</scope>
    <source>
        <strain evidence="2 3">NBRC 16056</strain>
    </source>
</reference>
<proteinExistence type="predicted"/>
<organism evidence="2 3">
    <name type="scientific">Gordonia hirsuta DSM 44140 = NBRC 16056</name>
    <dbReference type="NCBI Taxonomy" id="1121927"/>
    <lineage>
        <taxon>Bacteria</taxon>
        <taxon>Bacillati</taxon>
        <taxon>Actinomycetota</taxon>
        <taxon>Actinomycetes</taxon>
        <taxon>Mycobacteriales</taxon>
        <taxon>Gordoniaceae</taxon>
        <taxon>Gordonia</taxon>
    </lineage>
</organism>
<feature type="domain" description="HTH marR-type" evidence="1">
    <location>
        <begin position="12"/>
        <end position="116"/>
    </location>
</feature>
<comment type="caution">
    <text evidence="2">The sequence shown here is derived from an EMBL/GenBank/DDBJ whole genome shotgun (WGS) entry which is preliminary data.</text>
</comment>
<name>L7LAR3_9ACTN</name>
<dbReference type="Gene3D" id="1.10.10.10">
    <property type="entry name" value="Winged helix-like DNA-binding domain superfamily/Winged helix DNA-binding domain"/>
    <property type="match status" value="1"/>
</dbReference>
<dbReference type="eggNOG" id="COG2345">
    <property type="taxonomic scope" value="Bacteria"/>
</dbReference>
<accession>L7LAR3</accession>
<keyword evidence="3" id="KW-1185">Reference proteome</keyword>
<gene>
    <name evidence="2" type="ORF">GOHSU_16_00750</name>
</gene>
<dbReference type="EMBL" id="BANT01000016">
    <property type="protein sequence ID" value="GAC57118.1"/>
    <property type="molecule type" value="Genomic_DNA"/>
</dbReference>
<evidence type="ECO:0000313" key="3">
    <source>
        <dbReference type="Proteomes" id="UP000053405"/>
    </source>
</evidence>
<dbReference type="Proteomes" id="UP000053405">
    <property type="component" value="Unassembled WGS sequence"/>
</dbReference>
<dbReference type="Pfam" id="PF12802">
    <property type="entry name" value="MarR_2"/>
    <property type="match status" value="1"/>
</dbReference>
<dbReference type="InterPro" id="IPR000835">
    <property type="entry name" value="HTH_MarR-typ"/>
</dbReference>
<dbReference type="GO" id="GO:0003700">
    <property type="term" value="F:DNA-binding transcription factor activity"/>
    <property type="evidence" value="ECO:0007669"/>
    <property type="project" value="InterPro"/>
</dbReference>
<dbReference type="SMART" id="SM00347">
    <property type="entry name" value="HTH_MARR"/>
    <property type="match status" value="1"/>
</dbReference>
<dbReference type="STRING" id="1121927.GOHSU_16_00750"/>
<sequence>MPLGPVPETGVSADAARGLTAPQASMLSWLRETGADQTVATAATARGLHRNTVREHLDRLVEAGLVVRSTTPTARRGRPAWRYRARPDAGATELRAYAGLTRMLARQLQRSAADPGAQAEEIGREWGRELAQNAAAAARNDTAVAAQDDSAVVAQGSGAREQILAQLAELGFGPVDAGGCGASEGPVTAVALTRCPLLQAARECPEVICRVHLGLIRGALDSFGGAELTPVLTPFAQPGSCTLHLNEPAS</sequence>
<protein>
    <recommendedName>
        <fullName evidence="1">HTH marR-type domain-containing protein</fullName>
    </recommendedName>
</protein>
<dbReference type="AlphaFoldDB" id="L7LAR3"/>
<evidence type="ECO:0000313" key="2">
    <source>
        <dbReference type="EMBL" id="GAC57118.1"/>
    </source>
</evidence>
<dbReference type="InterPro" id="IPR036388">
    <property type="entry name" value="WH-like_DNA-bd_sf"/>
</dbReference>